<accession>A0A345XVR2</accession>
<dbReference type="KEGG" id="sarm:DVA86_26940"/>
<proteinExistence type="predicted"/>
<dbReference type="InterPro" id="IPR050641">
    <property type="entry name" value="RIFMO-like"/>
</dbReference>
<evidence type="ECO:0000259" key="4">
    <source>
        <dbReference type="Pfam" id="PF01494"/>
    </source>
</evidence>
<dbReference type="NCBIfam" id="NF004832">
    <property type="entry name" value="PRK06184.1"/>
    <property type="match status" value="1"/>
</dbReference>
<evidence type="ECO:0000256" key="2">
    <source>
        <dbReference type="ARBA" id="ARBA00022630"/>
    </source>
</evidence>
<evidence type="ECO:0000256" key="1">
    <source>
        <dbReference type="ARBA" id="ARBA00001974"/>
    </source>
</evidence>
<dbReference type="Gene3D" id="3.50.50.60">
    <property type="entry name" value="FAD/NAD(P)-binding domain"/>
    <property type="match status" value="1"/>
</dbReference>
<name>A0A345XVR2_9ACTN</name>
<keyword evidence="5" id="KW-0503">Monooxygenase</keyword>
<dbReference type="GO" id="GO:0016709">
    <property type="term" value="F:oxidoreductase activity, acting on paired donors, with incorporation or reduction of molecular oxygen, NAD(P)H as one donor, and incorporation of one atom of oxygen"/>
    <property type="evidence" value="ECO:0007669"/>
    <property type="project" value="UniProtKB-ARBA"/>
</dbReference>
<dbReference type="Pfam" id="PF01494">
    <property type="entry name" value="FAD_binding_3"/>
    <property type="match status" value="1"/>
</dbReference>
<dbReference type="SUPFAM" id="SSF51905">
    <property type="entry name" value="FAD/NAD(P)-binding domain"/>
    <property type="match status" value="1"/>
</dbReference>
<dbReference type="Pfam" id="PF21274">
    <property type="entry name" value="Rng_hyd_C"/>
    <property type="match status" value="1"/>
</dbReference>
<comment type="cofactor">
    <cofactor evidence="1">
        <name>FAD</name>
        <dbReference type="ChEBI" id="CHEBI:57692"/>
    </cofactor>
</comment>
<organism evidence="5 6">
    <name type="scientific">Streptomyces armeniacus</name>
    <dbReference type="NCBI Taxonomy" id="83291"/>
    <lineage>
        <taxon>Bacteria</taxon>
        <taxon>Bacillati</taxon>
        <taxon>Actinomycetota</taxon>
        <taxon>Actinomycetes</taxon>
        <taxon>Kitasatosporales</taxon>
        <taxon>Streptomycetaceae</taxon>
        <taxon>Streptomyces</taxon>
    </lineage>
</organism>
<dbReference type="Proteomes" id="UP000254425">
    <property type="component" value="Chromosome"/>
</dbReference>
<dbReference type="Gene3D" id="3.30.70.2450">
    <property type="match status" value="1"/>
</dbReference>
<reference evidence="5 6" key="1">
    <citation type="submission" date="2018-07" db="EMBL/GenBank/DDBJ databases">
        <title>Draft genome of the type strain Streptomyces armeniacus ATCC 15676.</title>
        <authorList>
            <person name="Labana P."/>
            <person name="Gosse J.T."/>
            <person name="Boddy C.N."/>
        </authorList>
    </citation>
    <scope>NUCLEOTIDE SEQUENCE [LARGE SCALE GENOMIC DNA]</scope>
    <source>
        <strain evidence="5 6">ATCC 15676</strain>
    </source>
</reference>
<gene>
    <name evidence="5" type="ORF">DVA86_26940</name>
</gene>
<evidence type="ECO:0000313" key="5">
    <source>
        <dbReference type="EMBL" id="AXK35728.1"/>
    </source>
</evidence>
<dbReference type="PANTHER" id="PTHR43004">
    <property type="entry name" value="TRK SYSTEM POTASSIUM UPTAKE PROTEIN"/>
    <property type="match status" value="1"/>
</dbReference>
<evidence type="ECO:0000313" key="6">
    <source>
        <dbReference type="Proteomes" id="UP000254425"/>
    </source>
</evidence>
<dbReference type="GO" id="GO:0071949">
    <property type="term" value="F:FAD binding"/>
    <property type="evidence" value="ECO:0007669"/>
    <property type="project" value="InterPro"/>
</dbReference>
<evidence type="ECO:0000256" key="3">
    <source>
        <dbReference type="ARBA" id="ARBA00022827"/>
    </source>
</evidence>
<keyword evidence="5" id="KW-0560">Oxidoreductase</keyword>
<protein>
    <submittedName>
        <fullName evidence="5">Pentachlorophenol monooxygenase</fullName>
    </submittedName>
</protein>
<dbReference type="RefSeq" id="WP_208882094.1">
    <property type="nucleotide sequence ID" value="NZ_CP031320.1"/>
</dbReference>
<dbReference type="Gene3D" id="3.40.30.120">
    <property type="match status" value="1"/>
</dbReference>
<dbReference type="AlphaFoldDB" id="A0A345XVR2"/>
<dbReference type="InterPro" id="IPR036188">
    <property type="entry name" value="FAD/NAD-bd_sf"/>
</dbReference>
<dbReference type="PRINTS" id="PR00420">
    <property type="entry name" value="RNGMNOXGNASE"/>
</dbReference>
<keyword evidence="3" id="KW-0274">FAD</keyword>
<feature type="domain" description="FAD-binding" evidence="4">
    <location>
        <begin position="15"/>
        <end position="358"/>
    </location>
</feature>
<dbReference type="InterPro" id="IPR002938">
    <property type="entry name" value="FAD-bd"/>
</dbReference>
<dbReference type="PANTHER" id="PTHR43004:SF19">
    <property type="entry name" value="BINDING MONOOXYGENASE, PUTATIVE (JCVI)-RELATED"/>
    <property type="match status" value="1"/>
</dbReference>
<sequence length="505" mass="53205">MTSLNNVKDAGSGPAVLIVGAGPTGLTLAVDLARRGVPALLVERADGLFPGSRGKGLQPRTLEVFDDLGVIDRVLAAGGPYPRVMTWEDDRQLGEHDMAVRSPGPVPGVPYPEGVMLPQWRTQRVLYEGLRELGGDVLFGTALTELAQDESGVTARLGNGESVRSRWLVAADGGRSTVRGLLGIGMTGETVATEPMLVADARVEGLSREHWHMWPKAPGGGIALCPLAGTDQFQISAKLGENGHPGGPGGPGTGLADVRRLVAERTPLDASAVRDLSWASTFVARAALADRFRDGRVLLAGDAAHIHSPMGGQGLNTSVQDAYNLGWKLAAALADPGTEEALLDSYERERVEVAADVLGLSTRLHRAADAGREEGRRRGREVLQLDLGYRTGPLSRDTRGTPDGTLRAGDRAPDAECALPDGTPLRLFDAFRGPHCTLLAVGGAPADGAVPAVPLPVRTYAVTMTEPHAREAYGTRPALFLIRPDGYVGLATEDPAEVAGYTLRP</sequence>
<keyword evidence="6" id="KW-1185">Reference proteome</keyword>
<keyword evidence="2" id="KW-0285">Flavoprotein</keyword>
<dbReference type="EMBL" id="CP031320">
    <property type="protein sequence ID" value="AXK35728.1"/>
    <property type="molecule type" value="Genomic_DNA"/>
</dbReference>